<comment type="caution">
    <text evidence="1">The sequence shown here is derived from an EMBL/GenBank/DDBJ whole genome shotgun (WGS) entry which is preliminary data.</text>
</comment>
<proteinExistence type="predicted"/>
<dbReference type="Proteomes" id="UP000664277">
    <property type="component" value="Unassembled WGS sequence"/>
</dbReference>
<organism evidence="1 2">
    <name type="scientific">Candidatus Obscuribacter phosphatis</name>
    <dbReference type="NCBI Taxonomy" id="1906157"/>
    <lineage>
        <taxon>Bacteria</taxon>
        <taxon>Bacillati</taxon>
        <taxon>Candidatus Melainabacteria</taxon>
        <taxon>Candidatus Obscuribacterales</taxon>
        <taxon>Candidatus Obscuribacteraceae</taxon>
        <taxon>Candidatus Obscuribacter</taxon>
    </lineage>
</organism>
<evidence type="ECO:0000313" key="1">
    <source>
        <dbReference type="EMBL" id="MBN8661262.1"/>
    </source>
</evidence>
<protein>
    <submittedName>
        <fullName evidence="1">Uncharacterized protein</fullName>
    </submittedName>
</protein>
<reference evidence="1" key="1">
    <citation type="submission" date="2021-02" db="EMBL/GenBank/DDBJ databases">
        <title>Genome-Resolved Metagenomics of a Microbial Community Performing Photosynthetic Biological Nutrient Removal.</title>
        <authorList>
            <person name="Mcdaniel E.A."/>
        </authorList>
    </citation>
    <scope>NUCLEOTIDE SEQUENCE</scope>
    <source>
        <strain evidence="1">UWPOB_OBS1</strain>
    </source>
</reference>
<accession>A0A8J7PNG4</accession>
<gene>
    <name evidence="1" type="ORF">J0M35_12920</name>
</gene>
<name>A0A8J7PNG4_9BACT</name>
<dbReference type="EMBL" id="JAFLCK010000018">
    <property type="protein sequence ID" value="MBN8661262.1"/>
    <property type="molecule type" value="Genomic_DNA"/>
</dbReference>
<evidence type="ECO:0000313" key="2">
    <source>
        <dbReference type="Proteomes" id="UP000664277"/>
    </source>
</evidence>
<dbReference type="AlphaFoldDB" id="A0A8J7PNG4"/>
<sequence>MKLKAEEVEALEELLAENSSNIKVRVQLIAYYFHSCAHFSEEIDLEETSRRAQTSLQELITKHSIHLDWLKTNNPEHSVLTKQWGQPISNQPSD</sequence>